<proteinExistence type="predicted"/>
<keyword evidence="3" id="KW-1185">Reference proteome</keyword>
<dbReference type="RefSeq" id="WP_090796988.1">
    <property type="nucleotide sequence ID" value="NZ_BOND01000035.1"/>
</dbReference>
<dbReference type="EMBL" id="FNQB01000002">
    <property type="protein sequence ID" value="SDZ35413.1"/>
    <property type="molecule type" value="Genomic_DNA"/>
</dbReference>
<dbReference type="Pfam" id="PF04321">
    <property type="entry name" value="RmlD_sub_bind"/>
    <property type="match status" value="1"/>
</dbReference>
<dbReference type="SUPFAM" id="SSF51735">
    <property type="entry name" value="NAD(P)-binding Rossmann-fold domains"/>
    <property type="match status" value="1"/>
</dbReference>
<evidence type="ECO:0000313" key="3">
    <source>
        <dbReference type="Proteomes" id="UP000199632"/>
    </source>
</evidence>
<dbReference type="InterPro" id="IPR036291">
    <property type="entry name" value="NAD(P)-bd_dom_sf"/>
</dbReference>
<dbReference type="STRING" id="137265.SAMN05421684_4807"/>
<dbReference type="Gene3D" id="3.40.50.720">
    <property type="entry name" value="NAD(P)-binding Rossmann-like Domain"/>
    <property type="match status" value="1"/>
</dbReference>
<gene>
    <name evidence="2" type="ORF">SAMN05421684_4807</name>
</gene>
<feature type="domain" description="RmlD-like substrate binding" evidence="1">
    <location>
        <begin position="1"/>
        <end position="273"/>
    </location>
</feature>
<dbReference type="Proteomes" id="UP000199632">
    <property type="component" value="Unassembled WGS sequence"/>
</dbReference>
<reference evidence="3" key="1">
    <citation type="submission" date="2016-10" db="EMBL/GenBank/DDBJ databases">
        <authorList>
            <person name="Varghese N."/>
            <person name="Submissions S."/>
        </authorList>
    </citation>
    <scope>NUCLEOTIDE SEQUENCE [LARGE SCALE GENOMIC DNA]</scope>
    <source>
        <strain evidence="3">DSM 44718</strain>
    </source>
</reference>
<dbReference type="OrthoDB" id="25118at2"/>
<dbReference type="InterPro" id="IPR029903">
    <property type="entry name" value="RmlD-like-bd"/>
</dbReference>
<dbReference type="PANTHER" id="PTHR43242:SF1">
    <property type="entry name" value="NAD(P)-BINDING ROSSMANN-FOLD SUPERFAMILY PROTEIN"/>
    <property type="match status" value="1"/>
</dbReference>
<organism evidence="2 3">
    <name type="scientific">Asanoa ishikariensis</name>
    <dbReference type="NCBI Taxonomy" id="137265"/>
    <lineage>
        <taxon>Bacteria</taxon>
        <taxon>Bacillati</taxon>
        <taxon>Actinomycetota</taxon>
        <taxon>Actinomycetes</taxon>
        <taxon>Micromonosporales</taxon>
        <taxon>Micromonosporaceae</taxon>
        <taxon>Asanoa</taxon>
    </lineage>
</organism>
<dbReference type="PANTHER" id="PTHR43242">
    <property type="entry name" value="NAD(P)-BINDING ROSSMANN-FOLD SUPERFAMILY PROTEIN"/>
    <property type="match status" value="1"/>
</dbReference>
<sequence length="278" mass="28842">MTLLVFGGSGYLGGEVCRQALAAGFDVAATYHRGPGAVPGTRWHRVDVRDRTAVDRLVDEVRPRVVVTTAYAYAEWAVTATGAAHAAAAATRVGARLVHVSSDSVHGGRPEPYGDDVDPTPVYAYGAAKAAAETAVRLVAPEAAIVRCSLIIGSDARSKQVSLCLDALAPESGMRLFSDEIRVPVGVGDLAAALLELAEGDYAGVLNVAGPEALSRLELGEIVAKAHGLDPAALRGSTIAESGLTRPATVVLDTTRANELLKTRFRPAAEILAAAAKR</sequence>
<dbReference type="AlphaFoldDB" id="A0A1H3SBD4"/>
<protein>
    <submittedName>
        <fullName evidence="2">dTDP-4-dehydrorhamnose reductase</fullName>
    </submittedName>
</protein>
<accession>A0A1H3SBD4</accession>
<evidence type="ECO:0000313" key="2">
    <source>
        <dbReference type="EMBL" id="SDZ35413.1"/>
    </source>
</evidence>
<name>A0A1H3SBD4_9ACTN</name>
<evidence type="ECO:0000259" key="1">
    <source>
        <dbReference type="Pfam" id="PF04321"/>
    </source>
</evidence>